<gene>
    <name evidence="1" type="ORF">K2173_008872</name>
</gene>
<dbReference type="EMBL" id="JAIWQS010000008">
    <property type="protein sequence ID" value="KAJ8899042.1"/>
    <property type="molecule type" value="Genomic_DNA"/>
</dbReference>
<sequence>MWSPMLMVLDVIEIESTYFGSSIGSDQYSRGEEPGGKRSFTDASIRSLRTKDKNDIERLHEILKSLLANYFNEKDEAPWLFVLNGGEKLSLSLIGKYHDEGDNEIQYHLVEQDAITNPSFNIQVKVDVKKEVLTRFGDALLPTHTKLSPRSSKQGLWKSISGLCPFRKNPTKYSSDKMSLLEYRSNRHKNPTPILPVRTLLNHLLDPQKYFYRNVQAADAIVKNATTNQTCAVGIKSRINFDSRYGTFKQEKCHNMDLEEKKYVILFIKLQGSGSQRFLRGGLIDTENFSLASVFDAHHKDTVRRKQLKEEDKAILIEVQLIGDEKKSNLNIPVCPQQGKAMRTNVSTLQEVDVPAMIISSFSCISSNKKQQEVGFLNANSNVFTETKKKRAIQPGQYEDQYCKHYMGKADQVDMDDPPSTLSCSSCHKKSGVKVSYPSGILNLKEMICRPLQSNLTKYTKLGKQTFLELIVNYIDNC</sequence>
<evidence type="ECO:0000313" key="2">
    <source>
        <dbReference type="Proteomes" id="UP001159364"/>
    </source>
</evidence>
<proteinExistence type="predicted"/>
<comment type="caution">
    <text evidence="1">The sequence shown here is derived from an EMBL/GenBank/DDBJ whole genome shotgun (WGS) entry which is preliminary data.</text>
</comment>
<name>A0AAV8UCH9_9ROSI</name>
<organism evidence="1 2">
    <name type="scientific">Erythroxylum novogranatense</name>
    <dbReference type="NCBI Taxonomy" id="1862640"/>
    <lineage>
        <taxon>Eukaryota</taxon>
        <taxon>Viridiplantae</taxon>
        <taxon>Streptophyta</taxon>
        <taxon>Embryophyta</taxon>
        <taxon>Tracheophyta</taxon>
        <taxon>Spermatophyta</taxon>
        <taxon>Magnoliopsida</taxon>
        <taxon>eudicotyledons</taxon>
        <taxon>Gunneridae</taxon>
        <taxon>Pentapetalae</taxon>
        <taxon>rosids</taxon>
        <taxon>fabids</taxon>
        <taxon>Malpighiales</taxon>
        <taxon>Erythroxylaceae</taxon>
        <taxon>Erythroxylum</taxon>
    </lineage>
</organism>
<accession>A0AAV8UCH9</accession>
<protein>
    <submittedName>
        <fullName evidence="1">Uncharacterized protein</fullName>
    </submittedName>
</protein>
<dbReference type="AlphaFoldDB" id="A0AAV8UCH9"/>
<keyword evidence="2" id="KW-1185">Reference proteome</keyword>
<dbReference type="Proteomes" id="UP001159364">
    <property type="component" value="Linkage Group LG08"/>
</dbReference>
<reference evidence="1 2" key="1">
    <citation type="submission" date="2021-09" db="EMBL/GenBank/DDBJ databases">
        <title>Genomic insights and catalytic innovation underlie evolution of tropane alkaloids biosynthesis.</title>
        <authorList>
            <person name="Wang Y.-J."/>
            <person name="Tian T."/>
            <person name="Huang J.-P."/>
            <person name="Huang S.-X."/>
        </authorList>
    </citation>
    <scope>NUCLEOTIDE SEQUENCE [LARGE SCALE GENOMIC DNA]</scope>
    <source>
        <strain evidence="1">KIB-2018</strain>
        <tissue evidence="1">Leaf</tissue>
    </source>
</reference>
<evidence type="ECO:0000313" key="1">
    <source>
        <dbReference type="EMBL" id="KAJ8899042.1"/>
    </source>
</evidence>